<dbReference type="KEGG" id="peu:105127921"/>
<gene>
    <name evidence="8" type="primary">LOC105127921</name>
</gene>
<keyword evidence="3" id="KW-0699">rRNA-binding</keyword>
<evidence type="ECO:0000256" key="6">
    <source>
        <dbReference type="ARBA" id="ARBA00023274"/>
    </source>
</evidence>
<sequence length="401" mass="45239">MLGLRGSVRLLTEVNQSLLQNATFRCQRVQGLRVGNTEIPNDKKLEVALQYIHGIGRKRAHQILCELSLVNKPTKDLTGIELNSLREEVSKYLTGPDLARRVKADVQRLVDIECYRGYRHVEGLPCRGQRTSTNARTRKEHQKYGSQEVAERIRKHQERNQAKWFHLNNLIDDGHYTELLMVIILAILAKPMQKLSSTLRCGPRNMLSKLALDDASKSNNDCSTSKAALTEKKMAQTLAMPVVPSLSAICNGLKSTCLSNSISLPISNPPKAGSLSIRCARVGGVEIPNNKRVEYSLQYIHGIGRSIARQILSDLTMENKITKDLSEDELITLRDEVSKYMIEGDLRRFNALNIRRLKEIQCYRGVRHIQGLPCRGQRTKNNCRTLKGKRVSIPGKKKAPR</sequence>
<dbReference type="GO" id="GO:0015935">
    <property type="term" value="C:small ribosomal subunit"/>
    <property type="evidence" value="ECO:0007669"/>
    <property type="project" value="TreeGrafter"/>
</dbReference>
<dbReference type="InterPro" id="IPR010979">
    <property type="entry name" value="Ribosomal_uS13-like_H2TH"/>
</dbReference>
<keyword evidence="7" id="KW-1185">Reference proteome</keyword>
<dbReference type="AlphaFoldDB" id="A0AAJ6XQM4"/>
<dbReference type="GO" id="GO:0006412">
    <property type="term" value="P:translation"/>
    <property type="evidence" value="ECO:0007669"/>
    <property type="project" value="InterPro"/>
</dbReference>
<reference evidence="8" key="1">
    <citation type="submission" date="2025-08" db="UniProtKB">
        <authorList>
            <consortium name="RefSeq"/>
        </authorList>
    </citation>
    <scope>IDENTIFICATION</scope>
</reference>
<dbReference type="SUPFAM" id="SSF46946">
    <property type="entry name" value="S13-like H2TH domain"/>
    <property type="match status" value="2"/>
</dbReference>
<protein>
    <submittedName>
        <fullName evidence="8">Uncharacterized protein LOC105127921</fullName>
    </submittedName>
</protein>
<dbReference type="GO" id="GO:0019843">
    <property type="term" value="F:rRNA binding"/>
    <property type="evidence" value="ECO:0007669"/>
    <property type="project" value="UniProtKB-KW"/>
</dbReference>
<dbReference type="GeneID" id="105127921"/>
<keyword evidence="4" id="KW-0694">RNA-binding</keyword>
<evidence type="ECO:0000313" key="8">
    <source>
        <dbReference type="RefSeq" id="XP_011027702.1"/>
    </source>
</evidence>
<keyword evidence="5" id="KW-0689">Ribosomal protein</keyword>
<dbReference type="PROSITE" id="PS00646">
    <property type="entry name" value="RIBOSOMAL_S13_1"/>
    <property type="match status" value="2"/>
</dbReference>
<dbReference type="Proteomes" id="UP000694918">
    <property type="component" value="Unplaced"/>
</dbReference>
<evidence type="ECO:0000256" key="1">
    <source>
        <dbReference type="ARBA" id="ARBA00008080"/>
    </source>
</evidence>
<evidence type="ECO:0000256" key="4">
    <source>
        <dbReference type="ARBA" id="ARBA00022884"/>
    </source>
</evidence>
<organism evidence="7 8">
    <name type="scientific">Populus euphratica</name>
    <name type="common">Euphrates poplar</name>
    <dbReference type="NCBI Taxonomy" id="75702"/>
    <lineage>
        <taxon>Eukaryota</taxon>
        <taxon>Viridiplantae</taxon>
        <taxon>Streptophyta</taxon>
        <taxon>Embryophyta</taxon>
        <taxon>Tracheophyta</taxon>
        <taxon>Spermatophyta</taxon>
        <taxon>Magnoliopsida</taxon>
        <taxon>eudicotyledons</taxon>
        <taxon>Gunneridae</taxon>
        <taxon>Pentapetalae</taxon>
        <taxon>rosids</taxon>
        <taxon>fabids</taxon>
        <taxon>Malpighiales</taxon>
        <taxon>Salicaceae</taxon>
        <taxon>Saliceae</taxon>
        <taxon>Populus</taxon>
    </lineage>
</organism>
<evidence type="ECO:0000313" key="7">
    <source>
        <dbReference type="Proteomes" id="UP000694918"/>
    </source>
</evidence>
<dbReference type="PANTHER" id="PTHR10871">
    <property type="entry name" value="30S RIBOSOMAL PROTEIN S13/40S RIBOSOMAL PROTEIN S18"/>
    <property type="match status" value="1"/>
</dbReference>
<evidence type="ECO:0000256" key="3">
    <source>
        <dbReference type="ARBA" id="ARBA00022730"/>
    </source>
</evidence>
<evidence type="ECO:0000256" key="2">
    <source>
        <dbReference type="ARBA" id="ARBA00011458"/>
    </source>
</evidence>
<dbReference type="Gene3D" id="4.10.910.10">
    <property type="entry name" value="30s ribosomal protein s13, domain 2"/>
    <property type="match status" value="2"/>
</dbReference>
<dbReference type="RefSeq" id="XP_011027702.1">
    <property type="nucleotide sequence ID" value="XM_011029400.1"/>
</dbReference>
<comment type="similarity">
    <text evidence="1">Belongs to the universal ribosomal protein uS13 family.</text>
</comment>
<dbReference type="GO" id="GO:0003735">
    <property type="term" value="F:structural constituent of ribosome"/>
    <property type="evidence" value="ECO:0007669"/>
    <property type="project" value="InterPro"/>
</dbReference>
<dbReference type="Pfam" id="PF00416">
    <property type="entry name" value="Ribosomal_S13"/>
    <property type="match status" value="2"/>
</dbReference>
<dbReference type="InterPro" id="IPR001892">
    <property type="entry name" value="Ribosomal_uS13"/>
</dbReference>
<name>A0AAJ6XQM4_POPEU</name>
<comment type="subunit">
    <text evidence="2">Part of the 30S ribosomal subunit.</text>
</comment>
<dbReference type="GO" id="GO:0005739">
    <property type="term" value="C:mitochondrion"/>
    <property type="evidence" value="ECO:0007669"/>
    <property type="project" value="TreeGrafter"/>
</dbReference>
<dbReference type="InterPro" id="IPR019980">
    <property type="entry name" value="Ribosomal_uS13_bac-type"/>
</dbReference>
<dbReference type="Gene3D" id="1.10.8.50">
    <property type="match status" value="2"/>
</dbReference>
<dbReference type="HAMAP" id="MF_01315">
    <property type="entry name" value="Ribosomal_uS13"/>
    <property type="match status" value="2"/>
</dbReference>
<dbReference type="FunFam" id="1.10.8.50:FF:000001">
    <property type="entry name" value="30S ribosomal protein S13"/>
    <property type="match status" value="2"/>
</dbReference>
<dbReference type="InterPro" id="IPR027437">
    <property type="entry name" value="Rbsml_uS13_C"/>
</dbReference>
<accession>A0AAJ6XQM4</accession>
<dbReference type="PROSITE" id="PS50159">
    <property type="entry name" value="RIBOSOMAL_S13_2"/>
    <property type="match status" value="2"/>
</dbReference>
<proteinExistence type="inferred from homology"/>
<dbReference type="InterPro" id="IPR018269">
    <property type="entry name" value="Ribosomal_uS13_CS"/>
</dbReference>
<keyword evidence="6" id="KW-0687">Ribonucleoprotein</keyword>
<evidence type="ECO:0000256" key="5">
    <source>
        <dbReference type="ARBA" id="ARBA00022980"/>
    </source>
</evidence>
<dbReference type="NCBIfam" id="TIGR03631">
    <property type="entry name" value="uS13_bact"/>
    <property type="match status" value="1"/>
</dbReference>
<dbReference type="PANTHER" id="PTHR10871:SF1">
    <property type="entry name" value="SMALL RIBOSOMAL SUBUNIT PROTEIN US13M"/>
    <property type="match status" value="1"/>
</dbReference>